<protein>
    <submittedName>
        <fullName evidence="2">Uncharacterized protein</fullName>
    </submittedName>
</protein>
<dbReference type="AlphaFoldDB" id="A0AAE8T725"/>
<comment type="caution">
    <text evidence="2">The sequence shown here is derived from an EMBL/GenBank/DDBJ whole genome shotgun (WGS) entry which is preliminary data.</text>
</comment>
<dbReference type="RefSeq" id="WP_111999391.1">
    <property type="nucleotide sequence ID" value="NZ_CADEUP010000004.1"/>
</dbReference>
<sequence length="141" mass="15056">MPCPSNSRARKRADADAGAPSPDSPSNRRHAGRAAALLLAVSLAACDATPVPDRLSDFDATYAMQERFGLGDVLVFLGSCIGAKNPTYPGQAACTAVIYSNGHGTETQADFHWNGKKWAAEPTQSQDLLPYPDPRLAKWVK</sequence>
<name>A0AAE8T725_BURCE</name>
<accession>A0AAE8T725</accession>
<dbReference type="EMBL" id="UARD01000059">
    <property type="protein sequence ID" value="SQA61250.1"/>
    <property type="molecule type" value="Genomic_DNA"/>
</dbReference>
<reference evidence="2 3" key="1">
    <citation type="submission" date="2018-06" db="EMBL/GenBank/DDBJ databases">
        <authorList>
            <consortium name="Pathogen Informatics"/>
            <person name="Doyle S."/>
        </authorList>
    </citation>
    <scope>NUCLEOTIDE SEQUENCE [LARGE SCALE GENOMIC DNA]</scope>
    <source>
        <strain evidence="2 3">NCTC10661</strain>
    </source>
</reference>
<gene>
    <name evidence="2" type="ORF">NCTC10661_07006</name>
</gene>
<organism evidence="2 3">
    <name type="scientific">Burkholderia cepacia</name>
    <name type="common">Pseudomonas cepacia</name>
    <dbReference type="NCBI Taxonomy" id="292"/>
    <lineage>
        <taxon>Bacteria</taxon>
        <taxon>Pseudomonadati</taxon>
        <taxon>Pseudomonadota</taxon>
        <taxon>Betaproteobacteria</taxon>
        <taxon>Burkholderiales</taxon>
        <taxon>Burkholderiaceae</taxon>
        <taxon>Burkholderia</taxon>
        <taxon>Burkholderia cepacia complex</taxon>
    </lineage>
</organism>
<feature type="compositionally biased region" description="Low complexity" evidence="1">
    <location>
        <begin position="16"/>
        <end position="25"/>
    </location>
</feature>
<evidence type="ECO:0000313" key="3">
    <source>
        <dbReference type="Proteomes" id="UP000250416"/>
    </source>
</evidence>
<feature type="region of interest" description="Disordered" evidence="1">
    <location>
        <begin position="1"/>
        <end position="30"/>
    </location>
</feature>
<proteinExistence type="predicted"/>
<evidence type="ECO:0000313" key="2">
    <source>
        <dbReference type="EMBL" id="SQA61250.1"/>
    </source>
</evidence>
<evidence type="ECO:0000256" key="1">
    <source>
        <dbReference type="SAM" id="MobiDB-lite"/>
    </source>
</evidence>
<dbReference type="Proteomes" id="UP000250416">
    <property type="component" value="Unassembled WGS sequence"/>
</dbReference>